<protein>
    <submittedName>
        <fullName evidence="3">Uncharacterized protein</fullName>
    </submittedName>
</protein>
<dbReference type="GeneID" id="30965156"/>
<evidence type="ECO:0000313" key="4">
    <source>
        <dbReference type="Proteomes" id="UP000095038"/>
    </source>
</evidence>
<dbReference type="RefSeq" id="XP_020050677.1">
    <property type="nucleotide sequence ID" value="XM_020191520.1"/>
</dbReference>
<organism evidence="3 4">
    <name type="scientific">Ascoidea rubescens DSM 1968</name>
    <dbReference type="NCBI Taxonomy" id="1344418"/>
    <lineage>
        <taxon>Eukaryota</taxon>
        <taxon>Fungi</taxon>
        <taxon>Dikarya</taxon>
        <taxon>Ascomycota</taxon>
        <taxon>Saccharomycotina</taxon>
        <taxon>Saccharomycetes</taxon>
        <taxon>Ascoideaceae</taxon>
        <taxon>Ascoidea</taxon>
    </lineage>
</organism>
<keyword evidence="2" id="KW-1133">Transmembrane helix</keyword>
<keyword evidence="2" id="KW-0812">Transmembrane</keyword>
<feature type="region of interest" description="Disordered" evidence="1">
    <location>
        <begin position="82"/>
        <end position="103"/>
    </location>
</feature>
<evidence type="ECO:0000313" key="3">
    <source>
        <dbReference type="EMBL" id="ODV64370.1"/>
    </source>
</evidence>
<sequence length="394" mass="45005">MKKIDFRDMNRFRCKPTSPNEINNTVDLKEINKLNIHHDEYLSAYKGENENENENDDEIGIGNGIDHYIQIQNGELKNSFNITNNNNNNDYQDDNRNENNIQNKSNDHNPIVIFITKCTSFKNSLLIILIQLLNLSIILAFKLRDVNLKLFKLLNSINLYLIEFLIFLIYSIISILNSFSLTTNIDTINNINTPENLKIEDIHFLFWNDYKISSSNDFKHLKYSPYPLPFNHLLNLKSILDLMNITNNNDADKNPEIKPMSINPINNTNNTITNDDEIVEKLDSQSTKTSSSKHSMVHIKKKFTPHRNKKTTTTVATNGNTKNTENNTNDNTVDNANDITNTSSDITGSTILSPAPLNADTLPQSNPVLATADPVISVQRKNLFRLSSHLRSRK</sequence>
<dbReference type="InParanoid" id="A0A1D2VRZ7"/>
<accession>A0A1D2VRZ7</accession>
<feature type="region of interest" description="Disordered" evidence="1">
    <location>
        <begin position="309"/>
        <end position="335"/>
    </location>
</feature>
<name>A0A1D2VRZ7_9ASCO</name>
<feature type="transmembrane region" description="Helical" evidence="2">
    <location>
        <begin position="153"/>
        <end position="173"/>
    </location>
</feature>
<proteinExistence type="predicted"/>
<reference evidence="4" key="1">
    <citation type="submission" date="2016-05" db="EMBL/GenBank/DDBJ databases">
        <title>Comparative genomics of biotechnologically important yeasts.</title>
        <authorList>
            <consortium name="DOE Joint Genome Institute"/>
            <person name="Riley R."/>
            <person name="Haridas S."/>
            <person name="Wolfe K.H."/>
            <person name="Lopes M.R."/>
            <person name="Hittinger C.T."/>
            <person name="Goker M."/>
            <person name="Salamov A."/>
            <person name="Wisecaver J."/>
            <person name="Long T.M."/>
            <person name="Aerts A.L."/>
            <person name="Barry K."/>
            <person name="Choi C."/>
            <person name="Clum A."/>
            <person name="Coughlan A.Y."/>
            <person name="Deshpande S."/>
            <person name="Douglass A.P."/>
            <person name="Hanson S.J."/>
            <person name="Klenk H.-P."/>
            <person name="Labutti K."/>
            <person name="Lapidus A."/>
            <person name="Lindquist E."/>
            <person name="Lipzen A."/>
            <person name="Meier-Kolthoff J.P."/>
            <person name="Ohm R.A."/>
            <person name="Otillar R.P."/>
            <person name="Pangilinan J."/>
            <person name="Peng Y."/>
            <person name="Rokas A."/>
            <person name="Rosa C.A."/>
            <person name="Scheuner C."/>
            <person name="Sibirny A.A."/>
            <person name="Slot J.C."/>
            <person name="Stielow J.B."/>
            <person name="Sun H."/>
            <person name="Kurtzman C.P."/>
            <person name="Blackwell M."/>
            <person name="Grigoriev I.V."/>
            <person name="Jeffries T.W."/>
        </authorList>
    </citation>
    <scope>NUCLEOTIDE SEQUENCE [LARGE SCALE GENOMIC DNA]</scope>
    <source>
        <strain evidence="4">DSM 1968</strain>
    </source>
</reference>
<evidence type="ECO:0000256" key="2">
    <source>
        <dbReference type="SAM" id="Phobius"/>
    </source>
</evidence>
<feature type="transmembrane region" description="Helical" evidence="2">
    <location>
        <begin position="124"/>
        <end position="141"/>
    </location>
</feature>
<feature type="compositionally biased region" description="Low complexity" evidence="1">
    <location>
        <begin position="311"/>
        <end position="335"/>
    </location>
</feature>
<gene>
    <name evidence="3" type="ORF">ASCRUDRAFT_68356</name>
</gene>
<dbReference type="EMBL" id="KV454475">
    <property type="protein sequence ID" value="ODV64370.1"/>
    <property type="molecule type" value="Genomic_DNA"/>
</dbReference>
<keyword evidence="2" id="KW-0472">Membrane</keyword>
<dbReference type="AlphaFoldDB" id="A0A1D2VRZ7"/>
<evidence type="ECO:0000256" key="1">
    <source>
        <dbReference type="SAM" id="MobiDB-lite"/>
    </source>
</evidence>
<keyword evidence="4" id="KW-1185">Reference proteome</keyword>
<dbReference type="Proteomes" id="UP000095038">
    <property type="component" value="Unassembled WGS sequence"/>
</dbReference>